<dbReference type="EMBL" id="FO203512">
    <property type="protein sequence ID" value="CCK78017.1"/>
    <property type="molecule type" value="Genomic_DNA"/>
</dbReference>
<dbReference type="PANTHER" id="PTHR39594:SF1">
    <property type="entry name" value="PROTEIN YCHQ"/>
    <property type="match status" value="1"/>
</dbReference>
<feature type="transmembrane region" description="Helical" evidence="1">
    <location>
        <begin position="71"/>
        <end position="89"/>
    </location>
</feature>
<feature type="transmembrane region" description="Helical" evidence="1">
    <location>
        <begin position="42"/>
        <end position="65"/>
    </location>
</feature>
<evidence type="ECO:0000313" key="3">
    <source>
        <dbReference type="Proteomes" id="UP000032749"/>
    </source>
</evidence>
<feature type="transmembrane region" description="Helical" evidence="1">
    <location>
        <begin position="96"/>
        <end position="112"/>
    </location>
</feature>
<keyword evidence="1" id="KW-0472">Membrane</keyword>
<keyword evidence="1" id="KW-1133">Transmembrane helix</keyword>
<organism evidence="2 3">
    <name type="scientific">Oleispira antarctica RB-8</name>
    <dbReference type="NCBI Taxonomy" id="698738"/>
    <lineage>
        <taxon>Bacteria</taxon>
        <taxon>Pseudomonadati</taxon>
        <taxon>Pseudomonadota</taxon>
        <taxon>Gammaproteobacteria</taxon>
        <taxon>Oceanospirillales</taxon>
        <taxon>Oceanospirillaceae</taxon>
        <taxon>Oleispira</taxon>
    </lineage>
</organism>
<dbReference type="KEGG" id="oai:OLEAN_C38410"/>
<gene>
    <name evidence="2" type="ORF">OLEAN_C38410</name>
</gene>
<accession>R4YSF4</accession>
<dbReference type="STRING" id="698738.OLEAN_C38410"/>
<protein>
    <submittedName>
        <fullName evidence="2">Putative invasion gene expression up-regulator</fullName>
    </submittedName>
</protein>
<keyword evidence="1" id="KW-0812">Transmembrane</keyword>
<name>R4YSF4_OLEAN</name>
<dbReference type="PANTHER" id="PTHR39594">
    <property type="entry name" value="PROTEIN YCHQ"/>
    <property type="match status" value="1"/>
</dbReference>
<dbReference type="InterPro" id="IPR007360">
    <property type="entry name" value="SirB"/>
</dbReference>
<dbReference type="GO" id="GO:0005886">
    <property type="term" value="C:plasma membrane"/>
    <property type="evidence" value="ECO:0007669"/>
    <property type="project" value="TreeGrafter"/>
</dbReference>
<sequence length="125" mass="14017">MDYSALKHSHIGLAYLSILLFIIRFALFKFKPAFKSNKVLKILPHIIDTFLLIFAIWLCVMIGQYPLTDHWLTGKVLGLVGYIAFGIIAIKQGKNWAFVAALISFAYIFGAAKSHSALSFFSQFG</sequence>
<proteinExistence type="predicted"/>
<keyword evidence="3" id="KW-1185">Reference proteome</keyword>
<feature type="transmembrane region" description="Helical" evidence="1">
    <location>
        <begin position="12"/>
        <end position="30"/>
    </location>
</feature>
<reference evidence="2 3" key="1">
    <citation type="journal article" date="2013" name="Nat. Commun.">
        <title>Genome sequence and functional genomic analysis of the oil-degrading bacterium Oleispira antarctica.</title>
        <authorList>
            <person name="Kube M."/>
            <person name="Chernikova T.N."/>
            <person name="Al-Ramahi Y."/>
            <person name="Beloqui A."/>
            <person name="Lopez-Cortez N."/>
            <person name="Guazzaroni M.E."/>
            <person name="Heipieper H.J."/>
            <person name="Klages S."/>
            <person name="Kotsyurbenko O.R."/>
            <person name="Langer I."/>
            <person name="Nechitaylo T.Y."/>
            <person name="Lunsdorf H."/>
            <person name="Fernandez M."/>
            <person name="Juarez S."/>
            <person name="Ciordia S."/>
            <person name="Singer A."/>
            <person name="Kagan O."/>
            <person name="Egorova O."/>
            <person name="Petit P.A."/>
            <person name="Stogios P."/>
            <person name="Kim Y."/>
            <person name="Tchigvintsev A."/>
            <person name="Flick R."/>
            <person name="Denaro R."/>
            <person name="Genovese M."/>
            <person name="Albar J.P."/>
            <person name="Reva O.N."/>
            <person name="Martinez-Gomariz M."/>
            <person name="Tran H."/>
            <person name="Ferrer M."/>
            <person name="Savchenko A."/>
            <person name="Yakunin A.F."/>
            <person name="Yakimov M.M."/>
            <person name="Golyshina O.V."/>
            <person name="Reinhardt R."/>
            <person name="Golyshin P.N."/>
        </authorList>
    </citation>
    <scope>NUCLEOTIDE SEQUENCE [LARGE SCALE GENOMIC DNA]</scope>
</reference>
<dbReference type="Pfam" id="PF04247">
    <property type="entry name" value="SirB"/>
    <property type="match status" value="1"/>
</dbReference>
<dbReference type="AlphaFoldDB" id="R4YSF4"/>
<dbReference type="PIRSF" id="PIRSF005610">
    <property type="entry name" value="SirB"/>
    <property type="match status" value="1"/>
</dbReference>
<evidence type="ECO:0000313" key="2">
    <source>
        <dbReference type="EMBL" id="CCK78017.1"/>
    </source>
</evidence>
<evidence type="ECO:0000256" key="1">
    <source>
        <dbReference type="SAM" id="Phobius"/>
    </source>
</evidence>
<dbReference type="Proteomes" id="UP000032749">
    <property type="component" value="Chromosome"/>
</dbReference>
<dbReference type="HOGENOM" id="CLU_123860_4_0_6"/>
<dbReference type="OrthoDB" id="5588650at2"/>